<dbReference type="Gene3D" id="2.60.40.10">
    <property type="entry name" value="Immunoglobulins"/>
    <property type="match status" value="3"/>
</dbReference>
<sequence length="1058" mass="107458">MDIPKGAVQDGQNSVDVSLTQGSNPPKQGNKVEFAVDGQIPGDTDGDGTVDATPVVTIPEATNGVNADELKDGVQTEVTVPAGSAEGDKLTLTITKPDGSTDTVEHTLTADEVTAGKAEVTIPADKVTADGNYSVTAEITDPAGNTSGKGQPTDFTVDTQIPGDTDGDGTVDTTPVVTIPEAANGVNADELKDGVQTEVTVPGGSAAGDTLTLTITKPDGTTDTVEHTLTADEVTAGKADVTIPADKATPDGNYSVKAEITDPAGNTSGQGQATDFTVDTVAPSAPVLNAEDNGSVSVELPGDANKGDTVEITFEDENGDKQTVTMEKGDNGWTSSDPNLIPDSQGNNTTIPSDNVKDNSEVTAIAKDPSGNESDPATTTSKTDVLPTVSISVDTTSTDSKGDKISADASVSGEVTEVPATVEDTDGTTGLVYTVALDSVAAQDVTVTITLTNGVGHASAPDYSTLAGSQHDGKIVLHGDTGKVTYDGASTVTVVIPAGSKSVSFMVDPTMEANQNAFNAEGMEKVVATITGTSDNATAATDIVNNAGASATGVIYDGNPISLRNLDGDFTLKYSLSSSKAGTNDFGYTIGANSGDADPMLTTDYNDTIYVGYYQDGSETSSYSNVANSSDNGPDGTKTDGNQSITTVDLGAGDDLMVVRGNMLANTRVYAGEGNDTFTMDGMNTALRVMYAGSYLFMESGDDTVTIKRTGVTNAGQIYLGSGSDTFTQGDANSQNNTELSGLLDLGSGTQAKSNLPKEYLSVYQDGGNFSLGNDTNIDAVTDVNTVTIYGSVSGEILGGYGSDNITITKNLTGNVSVGDNADTLTAGWIYGGATVSMGDGNDTVTVTEGAYNATISLGAGDDVFDSTSATLGSAATTIDGGEGNDTIKIGTISNGNITIDAGAGDDIVVLTKDYDTKPIGNQGSINGGEGSDTLVLAGNISVNLATGNNEGITGFEKVDMTVGSVLKVDNASQTVKLTASDVLGMNANSTIYISGDANDKVDLGADGVNTLGTFTATATTTKATALDGTEHTYTLYSSASGANVYIDNNIIDNGGVF</sequence>
<keyword evidence="4" id="KW-1185">Reference proteome</keyword>
<feature type="compositionally biased region" description="Polar residues" evidence="1">
    <location>
        <begin position="371"/>
        <end position="383"/>
    </location>
</feature>
<dbReference type="Pfam" id="PF19077">
    <property type="entry name" value="Big_13"/>
    <property type="match status" value="2"/>
</dbReference>
<dbReference type="PRINTS" id="PR00313">
    <property type="entry name" value="CABNDNGRPT"/>
</dbReference>
<proteinExistence type="predicted"/>
<accession>A0A6I7D637</accession>
<reference evidence="3 4" key="1">
    <citation type="submission" date="2019-09" db="EMBL/GenBank/DDBJ databases">
        <title>Emergence of a chromosome-mediated tetracycline resistance gene in Proteus strain.</title>
        <authorList>
            <person name="He D."/>
            <person name="Wang L."/>
        </authorList>
    </citation>
    <scope>NUCLEOTIDE SEQUENCE [LARGE SCALE GENOMIC DNA]</scope>
    <source>
        <strain evidence="3 4">T60</strain>
    </source>
</reference>
<dbReference type="InterPro" id="IPR044016">
    <property type="entry name" value="Big_13"/>
</dbReference>
<dbReference type="InterPro" id="IPR011049">
    <property type="entry name" value="Serralysin-like_metalloprot_C"/>
</dbReference>
<name>A0A6I7D637_9GAMM</name>
<evidence type="ECO:0000259" key="2">
    <source>
        <dbReference type="Pfam" id="PF19077"/>
    </source>
</evidence>
<evidence type="ECO:0000313" key="3">
    <source>
        <dbReference type="EMBL" id="QHN12571.1"/>
    </source>
</evidence>
<dbReference type="KEGG" id="pcol:F1325_16570"/>
<feature type="compositionally biased region" description="Polar residues" evidence="1">
    <location>
        <begin position="10"/>
        <end position="27"/>
    </location>
</feature>
<evidence type="ECO:0000256" key="1">
    <source>
        <dbReference type="SAM" id="MobiDB-lite"/>
    </source>
</evidence>
<dbReference type="InterPro" id="IPR013783">
    <property type="entry name" value="Ig-like_fold"/>
</dbReference>
<dbReference type="Gene3D" id="2.160.20.160">
    <property type="match status" value="2"/>
</dbReference>
<feature type="region of interest" description="Disordered" evidence="1">
    <location>
        <begin position="366"/>
        <end position="385"/>
    </location>
</feature>
<evidence type="ECO:0000313" key="4">
    <source>
        <dbReference type="Proteomes" id="UP000464700"/>
    </source>
</evidence>
<dbReference type="SUPFAM" id="SSF51120">
    <property type="entry name" value="beta-Roll"/>
    <property type="match status" value="1"/>
</dbReference>
<organism evidence="3 4">
    <name type="scientific">Proteus columbae</name>
    <dbReference type="NCBI Taxonomy" id="1987580"/>
    <lineage>
        <taxon>Bacteria</taxon>
        <taxon>Pseudomonadati</taxon>
        <taxon>Pseudomonadota</taxon>
        <taxon>Gammaproteobacteria</taxon>
        <taxon>Enterobacterales</taxon>
        <taxon>Morganellaceae</taxon>
        <taxon>Proteus</taxon>
    </lineage>
</organism>
<dbReference type="Proteomes" id="UP000464700">
    <property type="component" value="Chromosome"/>
</dbReference>
<feature type="region of interest" description="Disordered" evidence="1">
    <location>
        <begin position="287"/>
        <end position="358"/>
    </location>
</feature>
<feature type="compositionally biased region" description="Polar residues" evidence="1">
    <location>
        <begin position="332"/>
        <end position="353"/>
    </location>
</feature>
<dbReference type="AlphaFoldDB" id="A0A6I7D637"/>
<feature type="region of interest" description="Disordered" evidence="1">
    <location>
        <begin position="621"/>
        <end position="642"/>
    </location>
</feature>
<feature type="compositionally biased region" description="Polar residues" evidence="1">
    <location>
        <begin position="621"/>
        <end position="632"/>
    </location>
</feature>
<feature type="region of interest" description="Disordered" evidence="1">
    <location>
        <begin position="1"/>
        <end position="32"/>
    </location>
</feature>
<protein>
    <submittedName>
        <fullName evidence="3">RTX toxin</fullName>
    </submittedName>
</protein>
<gene>
    <name evidence="3" type="ORF">F1325_16570</name>
</gene>
<feature type="domain" description="Bacterial Ig-like" evidence="2">
    <location>
        <begin position="86"/>
        <end position="159"/>
    </location>
</feature>
<dbReference type="EMBL" id="CP043925">
    <property type="protein sequence ID" value="QHN12571.1"/>
    <property type="molecule type" value="Genomic_DNA"/>
</dbReference>
<feature type="domain" description="Bacterial Ig-like" evidence="2">
    <location>
        <begin position="203"/>
        <end position="280"/>
    </location>
</feature>